<dbReference type="InterPro" id="IPR002942">
    <property type="entry name" value="S4_RNA-bd"/>
</dbReference>
<dbReference type="NCBIfam" id="NF003717">
    <property type="entry name" value="PRK05327.1"/>
    <property type="match status" value="1"/>
</dbReference>
<dbReference type="GO" id="GO:0015935">
    <property type="term" value="C:small ribosomal subunit"/>
    <property type="evidence" value="ECO:0007669"/>
    <property type="project" value="InterPro"/>
</dbReference>
<evidence type="ECO:0000256" key="7">
    <source>
        <dbReference type="HAMAP-Rule" id="MF_01306"/>
    </source>
</evidence>
<feature type="domain" description="RNA-binding S4" evidence="9">
    <location>
        <begin position="101"/>
        <end position="164"/>
    </location>
</feature>
<dbReference type="PANTHER" id="PTHR11831">
    <property type="entry name" value="30S 40S RIBOSOMAL PROTEIN"/>
    <property type="match status" value="1"/>
</dbReference>
<protein>
    <recommendedName>
        <fullName evidence="6 7">Small ribosomal subunit protein uS4</fullName>
    </recommendedName>
</protein>
<dbReference type="Pfam" id="PF01479">
    <property type="entry name" value="S4"/>
    <property type="match status" value="1"/>
</dbReference>
<evidence type="ECO:0000256" key="5">
    <source>
        <dbReference type="ARBA" id="ARBA00023274"/>
    </source>
</evidence>
<feature type="domain" description="Small ribosomal subunit protein uS4 N-terminal" evidence="10">
    <location>
        <begin position="1"/>
        <end position="100"/>
    </location>
</feature>
<dbReference type="SUPFAM" id="SSF55174">
    <property type="entry name" value="Alpha-L RNA-binding motif"/>
    <property type="match status" value="1"/>
</dbReference>
<evidence type="ECO:0000256" key="1">
    <source>
        <dbReference type="ARBA" id="ARBA00007465"/>
    </source>
</evidence>
<reference evidence="11 12" key="1">
    <citation type="journal article" date="2016" name="Nat. Commun.">
        <title>Thousands of microbial genomes shed light on interconnected biogeochemical processes in an aquifer system.</title>
        <authorList>
            <person name="Anantharaman K."/>
            <person name="Brown C.T."/>
            <person name="Hug L.A."/>
            <person name="Sharon I."/>
            <person name="Castelle C.J."/>
            <person name="Probst A.J."/>
            <person name="Thomas B.C."/>
            <person name="Singh A."/>
            <person name="Wilkins M.J."/>
            <person name="Karaoz U."/>
            <person name="Brodie E.L."/>
            <person name="Williams K.H."/>
            <person name="Hubbard S.S."/>
            <person name="Banfield J.F."/>
        </authorList>
    </citation>
    <scope>NUCLEOTIDE SEQUENCE [LARGE SCALE GENOMIC DNA]</scope>
</reference>
<dbReference type="SMART" id="SM00363">
    <property type="entry name" value="S4"/>
    <property type="match status" value="1"/>
</dbReference>
<keyword evidence="5 7" id="KW-0687">Ribonucleoprotein</keyword>
<dbReference type="InterPro" id="IPR036986">
    <property type="entry name" value="S4_RNA-bd_sf"/>
</dbReference>
<keyword evidence="2 7" id="KW-0699">rRNA-binding</keyword>
<keyword evidence="4 7" id="KW-0689">Ribosomal protein</keyword>
<dbReference type="CDD" id="cd00165">
    <property type="entry name" value="S4"/>
    <property type="match status" value="1"/>
</dbReference>
<evidence type="ECO:0000256" key="6">
    <source>
        <dbReference type="ARBA" id="ARBA00035254"/>
    </source>
</evidence>
<dbReference type="Proteomes" id="UP000178646">
    <property type="component" value="Unassembled WGS sequence"/>
</dbReference>
<accession>A0A1G2PKD6</accession>
<dbReference type="InterPro" id="IPR001912">
    <property type="entry name" value="Ribosomal_uS4_N"/>
</dbReference>
<dbReference type="HAMAP" id="MF_01306_B">
    <property type="entry name" value="Ribosomal_uS4_B"/>
    <property type="match status" value="1"/>
</dbReference>
<dbReference type="Pfam" id="PF00163">
    <property type="entry name" value="Ribosomal_S4"/>
    <property type="match status" value="1"/>
</dbReference>
<dbReference type="InterPro" id="IPR018079">
    <property type="entry name" value="Ribosomal_uS4_CS"/>
</dbReference>
<evidence type="ECO:0000259" key="9">
    <source>
        <dbReference type="SMART" id="SM00363"/>
    </source>
</evidence>
<dbReference type="GO" id="GO:0019843">
    <property type="term" value="F:rRNA binding"/>
    <property type="evidence" value="ECO:0007669"/>
    <property type="project" value="UniProtKB-UniRule"/>
</dbReference>
<comment type="function">
    <text evidence="7">With S5 and S12 plays an important role in translational accuracy.</text>
</comment>
<organism evidence="11 12">
    <name type="scientific">Candidatus Terrybacteria bacterium RIFCSPHIGHO2_02_41_19</name>
    <dbReference type="NCBI Taxonomy" id="1802364"/>
    <lineage>
        <taxon>Bacteria</taxon>
        <taxon>Candidatus Terryibacteriota</taxon>
    </lineage>
</organism>
<dbReference type="PROSITE" id="PS50889">
    <property type="entry name" value="S4"/>
    <property type="match status" value="1"/>
</dbReference>
<dbReference type="InterPro" id="IPR005709">
    <property type="entry name" value="Ribosomal_uS4_bac-type"/>
</dbReference>
<keyword evidence="3 7" id="KW-0694">RNA-binding</keyword>
<comment type="caution">
    <text evidence="11">The sequence shown here is derived from an EMBL/GenBank/DDBJ whole genome shotgun (WGS) entry which is preliminary data.</text>
</comment>
<dbReference type="PANTHER" id="PTHR11831:SF4">
    <property type="entry name" value="SMALL RIBOSOMAL SUBUNIT PROTEIN US4M"/>
    <property type="match status" value="1"/>
</dbReference>
<evidence type="ECO:0000259" key="10">
    <source>
        <dbReference type="SMART" id="SM01390"/>
    </source>
</evidence>
<dbReference type="FunFam" id="3.10.290.10:FF:000001">
    <property type="entry name" value="30S ribosomal protein S4"/>
    <property type="match status" value="1"/>
</dbReference>
<comment type="similarity">
    <text evidence="1 7 8">Belongs to the universal ribosomal protein uS4 family.</text>
</comment>
<comment type="subunit">
    <text evidence="7">Part of the 30S ribosomal subunit. Contacts protein S5. The interaction surface between S4 and S5 is involved in control of translational fidelity.</text>
</comment>
<evidence type="ECO:0000256" key="4">
    <source>
        <dbReference type="ARBA" id="ARBA00022980"/>
    </source>
</evidence>
<dbReference type="SMART" id="SM01390">
    <property type="entry name" value="Ribosomal_S4"/>
    <property type="match status" value="1"/>
</dbReference>
<dbReference type="EMBL" id="MHSU01000042">
    <property type="protein sequence ID" value="OHA48743.1"/>
    <property type="molecule type" value="Genomic_DNA"/>
</dbReference>
<evidence type="ECO:0000313" key="12">
    <source>
        <dbReference type="Proteomes" id="UP000178646"/>
    </source>
</evidence>
<evidence type="ECO:0000256" key="8">
    <source>
        <dbReference type="RuleBase" id="RU003699"/>
    </source>
</evidence>
<gene>
    <name evidence="7" type="primary">rpsD</name>
    <name evidence="11" type="ORF">A2W59_00235</name>
</gene>
<dbReference type="Gene3D" id="3.10.290.10">
    <property type="entry name" value="RNA-binding S4 domain"/>
    <property type="match status" value="1"/>
</dbReference>
<dbReference type="AlphaFoldDB" id="A0A1G2PKD6"/>
<dbReference type="Gene3D" id="1.10.1050.10">
    <property type="entry name" value="Ribosomal Protein S4 Delta 41, Chain A, domain 1"/>
    <property type="match status" value="1"/>
</dbReference>
<dbReference type="GO" id="GO:0042274">
    <property type="term" value="P:ribosomal small subunit biogenesis"/>
    <property type="evidence" value="ECO:0007669"/>
    <property type="project" value="TreeGrafter"/>
</dbReference>
<dbReference type="PROSITE" id="PS00632">
    <property type="entry name" value="RIBOSOMAL_S4"/>
    <property type="match status" value="1"/>
</dbReference>
<dbReference type="InterPro" id="IPR022801">
    <property type="entry name" value="Ribosomal_uS4"/>
</dbReference>
<dbReference type="GO" id="GO:0006412">
    <property type="term" value="P:translation"/>
    <property type="evidence" value="ECO:0007669"/>
    <property type="project" value="UniProtKB-UniRule"/>
</dbReference>
<evidence type="ECO:0000313" key="11">
    <source>
        <dbReference type="EMBL" id="OHA48743.1"/>
    </source>
</evidence>
<comment type="function">
    <text evidence="7">One of the primary rRNA binding proteins, it binds directly to 16S rRNA where it nucleates assembly of the body of the 30S subunit.</text>
</comment>
<dbReference type="GO" id="GO:0003735">
    <property type="term" value="F:structural constituent of ribosome"/>
    <property type="evidence" value="ECO:0007669"/>
    <property type="project" value="InterPro"/>
</dbReference>
<sequence length="196" mass="21930">MMQDKCKKCRRVGEKLFLKGERCFGPKCALARKPYPPGPATKSGKTRRASSTEYGVKLREKQKIKFSYGLRTRQFDNYTKEAENKAGGGDVRVALYSFLESRLDNVVFRMGLADSRSVARQIVTHGHVMVNGRRVDIPSYRISVGSKISVRPQSAVKAVFKEIDAKMKKYNPPVWLKLDKAKKEGEIVGMPAAASA</sequence>
<name>A0A1G2PKD6_9BACT</name>
<evidence type="ECO:0000256" key="2">
    <source>
        <dbReference type="ARBA" id="ARBA00022730"/>
    </source>
</evidence>
<proteinExistence type="inferred from homology"/>
<evidence type="ECO:0000256" key="3">
    <source>
        <dbReference type="ARBA" id="ARBA00022884"/>
    </source>
</evidence>